<accession>A0A540WM65</accession>
<evidence type="ECO:0000313" key="2">
    <source>
        <dbReference type="EMBL" id="TQF10101.1"/>
    </source>
</evidence>
<feature type="signal peptide" evidence="1">
    <location>
        <begin position="1"/>
        <end position="20"/>
    </location>
</feature>
<proteinExistence type="predicted"/>
<keyword evidence="3" id="KW-1185">Reference proteome</keyword>
<evidence type="ECO:0000313" key="3">
    <source>
        <dbReference type="Proteomes" id="UP000315369"/>
    </source>
</evidence>
<reference evidence="2 3" key="1">
    <citation type="submission" date="2019-06" db="EMBL/GenBank/DDBJ databases">
        <authorList>
            <person name="Livingstone P."/>
            <person name="Whitworth D."/>
        </authorList>
    </citation>
    <scope>NUCLEOTIDE SEQUENCE [LARGE SCALE GENOMIC DNA]</scope>
    <source>
        <strain evidence="2 3">AM401</strain>
    </source>
</reference>
<keyword evidence="1" id="KW-0732">Signal</keyword>
<protein>
    <recommendedName>
        <fullName evidence="4">Lipoprotein</fullName>
    </recommendedName>
</protein>
<evidence type="ECO:0000256" key="1">
    <source>
        <dbReference type="SAM" id="SignalP"/>
    </source>
</evidence>
<evidence type="ECO:0008006" key="4">
    <source>
        <dbReference type="Google" id="ProtNLM"/>
    </source>
</evidence>
<dbReference type="Proteomes" id="UP000315369">
    <property type="component" value="Unassembled WGS sequence"/>
</dbReference>
<feature type="chain" id="PRO_5021846939" description="Lipoprotein" evidence="1">
    <location>
        <begin position="21"/>
        <end position="195"/>
    </location>
</feature>
<dbReference type="RefSeq" id="WP_141648113.1">
    <property type="nucleotide sequence ID" value="NZ_VIFM01000281.1"/>
</dbReference>
<dbReference type="AlphaFoldDB" id="A0A540WM65"/>
<organism evidence="2 3">
    <name type="scientific">Myxococcus llanfairpwllgwyngyllgogerychwyrndrobwllllantysiliogogogochensis</name>
    <dbReference type="NCBI Taxonomy" id="2590453"/>
    <lineage>
        <taxon>Bacteria</taxon>
        <taxon>Pseudomonadati</taxon>
        <taxon>Myxococcota</taxon>
        <taxon>Myxococcia</taxon>
        <taxon>Myxococcales</taxon>
        <taxon>Cystobacterineae</taxon>
        <taxon>Myxococcaceae</taxon>
        <taxon>Myxococcus</taxon>
    </lineage>
</organism>
<name>A0A540WM65_9BACT</name>
<dbReference type="EMBL" id="VIFM01000281">
    <property type="protein sequence ID" value="TQF10101.1"/>
    <property type="molecule type" value="Genomic_DNA"/>
</dbReference>
<dbReference type="PROSITE" id="PS51257">
    <property type="entry name" value="PROKAR_LIPOPROTEIN"/>
    <property type="match status" value="1"/>
</dbReference>
<dbReference type="OrthoDB" id="3683809at2"/>
<comment type="caution">
    <text evidence="2">The sequence shown here is derived from an EMBL/GenBank/DDBJ whole genome shotgun (WGS) entry which is preliminary data.</text>
</comment>
<gene>
    <name evidence="2" type="ORF">FJV41_41240</name>
</gene>
<sequence length="195" mass="20186">MHYGSRSAVAISMLVVAVLAACGEDGREQPPSPQGELVHSEQPLLTLVECLVGSAAINYSPPLKNVEQDVTVVSTTVYSNCISLLGGAVTSGTNTIRSFRPGFSCMDLLSIGSSTSVITWNTGETSTLIQTRVSSQINGNLAVLTNVGTVESGKFEGATVTRTTTYLATDLAACDSPEGLSRLSGLATLSLTGLL</sequence>